<dbReference type="EMBL" id="CP001848">
    <property type="protein sequence ID" value="ADB17975.1"/>
    <property type="molecule type" value="Genomic_DNA"/>
</dbReference>
<dbReference type="InterPro" id="IPR011324">
    <property type="entry name" value="Cytotoxic_necrot_fac-like_cat"/>
</dbReference>
<keyword evidence="1 3" id="KW-0145">Chemotaxis</keyword>
<evidence type="ECO:0000256" key="1">
    <source>
        <dbReference type="ARBA" id="ARBA00022500"/>
    </source>
</evidence>
<dbReference type="OrthoDB" id="9807202at2"/>
<dbReference type="KEGG" id="psl:Psta_3311"/>
<dbReference type="HAMAP" id="MF_01440">
    <property type="entry name" value="CheD"/>
    <property type="match status" value="1"/>
</dbReference>
<dbReference type="GO" id="GO:0006935">
    <property type="term" value="P:chemotaxis"/>
    <property type="evidence" value="ECO:0007669"/>
    <property type="project" value="UniProtKB-UniRule"/>
</dbReference>
<accession>D2QXD5</accession>
<protein>
    <recommendedName>
        <fullName evidence="3">Probable chemoreceptor glutamine deamidase CheD</fullName>
        <ecNumber evidence="3">3.5.1.44</ecNumber>
    </recommendedName>
</protein>
<evidence type="ECO:0000256" key="3">
    <source>
        <dbReference type="HAMAP-Rule" id="MF_01440"/>
    </source>
</evidence>
<dbReference type="GO" id="GO:0050568">
    <property type="term" value="F:protein-glutamine glutaminase activity"/>
    <property type="evidence" value="ECO:0007669"/>
    <property type="project" value="UniProtKB-UniRule"/>
</dbReference>
<gene>
    <name evidence="3" type="primary">cheD</name>
    <name evidence="4" type="ordered locus">Psta_3311</name>
</gene>
<evidence type="ECO:0000313" key="4">
    <source>
        <dbReference type="EMBL" id="ADB17975.1"/>
    </source>
</evidence>
<dbReference type="AlphaFoldDB" id="D2QXD5"/>
<dbReference type="HOGENOM" id="CLU_087854_2_0_0"/>
<organism evidence="4 5">
    <name type="scientific">Pirellula staleyi (strain ATCC 27377 / DSM 6068 / ICPB 4128)</name>
    <name type="common">Pirella staleyi</name>
    <dbReference type="NCBI Taxonomy" id="530564"/>
    <lineage>
        <taxon>Bacteria</taxon>
        <taxon>Pseudomonadati</taxon>
        <taxon>Planctomycetota</taxon>
        <taxon>Planctomycetia</taxon>
        <taxon>Pirellulales</taxon>
        <taxon>Pirellulaceae</taxon>
        <taxon>Pirellula</taxon>
    </lineage>
</organism>
<dbReference type="CDD" id="cd16352">
    <property type="entry name" value="CheD"/>
    <property type="match status" value="1"/>
</dbReference>
<name>D2QXD5_PIRSD</name>
<sequence>MLLAEAAPTTGQTHSVGMGQIVLTQAPHTLNSVLGSCVGVALHHPRYEVAILAHVVLPNSQGKAGTPGKFADTAIPELLQQLARAGVPAAGIVARIAGGSNMFGAATGPMQIGEHNIAAVEEALAKARIRIIGKHVGGSKGRRVIVHPTNGNLIVEVVGQPLTTL</sequence>
<dbReference type="eggNOG" id="COG1871">
    <property type="taxonomic scope" value="Bacteria"/>
</dbReference>
<proteinExistence type="inferred from homology"/>
<dbReference type="EC" id="3.5.1.44" evidence="3"/>
<comment type="similarity">
    <text evidence="3">Belongs to the CheD family.</text>
</comment>
<dbReference type="InterPro" id="IPR005659">
    <property type="entry name" value="Chemorcpt_Glu_NH3ase_CheD"/>
</dbReference>
<comment type="function">
    <text evidence="3">Probably deamidates glutamine residues to glutamate on methyl-accepting chemotaxis receptors (MCPs), playing an important role in chemotaxis.</text>
</comment>
<dbReference type="Gene3D" id="3.30.1330.200">
    <property type="match status" value="1"/>
</dbReference>
<dbReference type="InterPro" id="IPR038592">
    <property type="entry name" value="CheD-like_sf"/>
</dbReference>
<keyword evidence="2 3" id="KW-0378">Hydrolase</keyword>
<dbReference type="Pfam" id="PF03975">
    <property type="entry name" value="CheD"/>
    <property type="match status" value="1"/>
</dbReference>
<keyword evidence="5" id="KW-1185">Reference proteome</keyword>
<dbReference type="PANTHER" id="PTHR35147:SF1">
    <property type="entry name" value="CHEMORECEPTOR GLUTAMINE DEAMIDASE CHED-RELATED"/>
    <property type="match status" value="1"/>
</dbReference>
<dbReference type="STRING" id="530564.Psta_3311"/>
<evidence type="ECO:0000313" key="5">
    <source>
        <dbReference type="Proteomes" id="UP000001887"/>
    </source>
</evidence>
<dbReference type="SUPFAM" id="SSF64438">
    <property type="entry name" value="CNF1/YfiH-like putative cysteine hydrolases"/>
    <property type="match status" value="1"/>
</dbReference>
<evidence type="ECO:0000256" key="2">
    <source>
        <dbReference type="ARBA" id="ARBA00022801"/>
    </source>
</evidence>
<reference evidence="4 5" key="1">
    <citation type="journal article" date="2009" name="Stand. Genomic Sci.">
        <title>Complete genome sequence of Pirellula staleyi type strain (ATCC 27377).</title>
        <authorList>
            <person name="Clum A."/>
            <person name="Tindall B.J."/>
            <person name="Sikorski J."/>
            <person name="Ivanova N."/>
            <person name="Mavrommatis K."/>
            <person name="Lucas S."/>
            <person name="Glavina del Rio T."/>
            <person name="Nolan M."/>
            <person name="Chen F."/>
            <person name="Tice H."/>
            <person name="Pitluck S."/>
            <person name="Cheng J.F."/>
            <person name="Chertkov O."/>
            <person name="Brettin T."/>
            <person name="Han C."/>
            <person name="Detter J.C."/>
            <person name="Kuske C."/>
            <person name="Bruce D."/>
            <person name="Goodwin L."/>
            <person name="Ovchinikova G."/>
            <person name="Pati A."/>
            <person name="Mikhailova N."/>
            <person name="Chen A."/>
            <person name="Palaniappan K."/>
            <person name="Land M."/>
            <person name="Hauser L."/>
            <person name="Chang Y.J."/>
            <person name="Jeffries C.D."/>
            <person name="Chain P."/>
            <person name="Rohde M."/>
            <person name="Goker M."/>
            <person name="Bristow J."/>
            <person name="Eisen J.A."/>
            <person name="Markowitz V."/>
            <person name="Hugenholtz P."/>
            <person name="Kyrpides N.C."/>
            <person name="Klenk H.P."/>
            <person name="Lapidus A."/>
        </authorList>
    </citation>
    <scope>NUCLEOTIDE SEQUENCE [LARGE SCALE GENOMIC DNA]</scope>
    <source>
        <strain evidence="5">ATCC 27377 / DSM 6068 / ICPB 4128</strain>
    </source>
</reference>
<comment type="catalytic activity">
    <reaction evidence="3">
        <text>L-glutaminyl-[protein] + H2O = L-glutamyl-[protein] + NH4(+)</text>
        <dbReference type="Rhea" id="RHEA:16441"/>
        <dbReference type="Rhea" id="RHEA-COMP:10207"/>
        <dbReference type="Rhea" id="RHEA-COMP:10208"/>
        <dbReference type="ChEBI" id="CHEBI:15377"/>
        <dbReference type="ChEBI" id="CHEBI:28938"/>
        <dbReference type="ChEBI" id="CHEBI:29973"/>
        <dbReference type="ChEBI" id="CHEBI:30011"/>
        <dbReference type="EC" id="3.5.1.44"/>
    </reaction>
</comment>
<dbReference type="Proteomes" id="UP000001887">
    <property type="component" value="Chromosome"/>
</dbReference>
<dbReference type="PANTHER" id="PTHR35147">
    <property type="entry name" value="CHEMORECEPTOR GLUTAMINE DEAMIDASE CHED-RELATED"/>
    <property type="match status" value="1"/>
</dbReference>